<keyword evidence="12" id="KW-1185">Reference proteome</keyword>
<dbReference type="PANTHER" id="PTHR30614:SF20">
    <property type="entry name" value="GLUTAMINE TRANSPORT SYSTEM PERMEASE PROTEIN GLNP"/>
    <property type="match status" value="1"/>
</dbReference>
<evidence type="ECO:0000256" key="8">
    <source>
        <dbReference type="ARBA" id="ARBA00023136"/>
    </source>
</evidence>
<dbReference type="InterPro" id="IPR010065">
    <property type="entry name" value="AA_ABC_transptr_permease_3TM"/>
</dbReference>
<dbReference type="PROSITE" id="PS50928">
    <property type="entry name" value="ABC_TM1"/>
    <property type="match status" value="1"/>
</dbReference>
<reference evidence="12" key="1">
    <citation type="journal article" date="2019" name="Int. J. Syst. Evol. Microbiol.">
        <title>The Global Catalogue of Microorganisms (GCM) 10K type strain sequencing project: providing services to taxonomists for standard genome sequencing and annotation.</title>
        <authorList>
            <consortium name="The Broad Institute Genomics Platform"/>
            <consortium name="The Broad Institute Genome Sequencing Center for Infectious Disease"/>
            <person name="Wu L."/>
            <person name="Ma J."/>
        </authorList>
    </citation>
    <scope>NUCLEOTIDE SEQUENCE [LARGE SCALE GENOMIC DNA]</scope>
    <source>
        <strain evidence="12">CCUG 58127</strain>
    </source>
</reference>
<feature type="transmembrane region" description="Helical" evidence="9">
    <location>
        <begin position="232"/>
        <end position="251"/>
    </location>
</feature>
<proteinExistence type="inferred from homology"/>
<feature type="domain" description="ABC transmembrane type-1" evidence="10">
    <location>
        <begin position="159"/>
        <end position="353"/>
    </location>
</feature>
<dbReference type="InterPro" id="IPR000515">
    <property type="entry name" value="MetI-like"/>
</dbReference>
<feature type="transmembrane region" description="Helical" evidence="9">
    <location>
        <begin position="56"/>
        <end position="75"/>
    </location>
</feature>
<comment type="similarity">
    <text evidence="2">Belongs to the binding-protein-dependent transport system permease family. HisMQ subfamily.</text>
</comment>
<dbReference type="SUPFAM" id="SSF161098">
    <property type="entry name" value="MetI-like"/>
    <property type="match status" value="1"/>
</dbReference>
<evidence type="ECO:0000256" key="2">
    <source>
        <dbReference type="ARBA" id="ARBA00010072"/>
    </source>
</evidence>
<dbReference type="InterPro" id="IPR035906">
    <property type="entry name" value="MetI-like_sf"/>
</dbReference>
<comment type="caution">
    <text evidence="11">The sequence shown here is derived from an EMBL/GenBank/DDBJ whole genome shotgun (WGS) entry which is preliminary data.</text>
</comment>
<evidence type="ECO:0000256" key="9">
    <source>
        <dbReference type="RuleBase" id="RU363032"/>
    </source>
</evidence>
<evidence type="ECO:0000256" key="6">
    <source>
        <dbReference type="ARBA" id="ARBA00022970"/>
    </source>
</evidence>
<evidence type="ECO:0000256" key="5">
    <source>
        <dbReference type="ARBA" id="ARBA00022692"/>
    </source>
</evidence>
<protein>
    <submittedName>
        <fullName evidence="11">Amino acid ABC transporter permease</fullName>
    </submittedName>
</protein>
<sequence length="366" mass="39530">MTAVEQPLDRKRPPSHPLAAANRLTGIATLGSALVLGLVVWTAFQLCLAAPRSGVWRWVLIAVAVVGVIGALLPFSPARSAFRSRSSATQAATDGDAPTLRKYRARMRSSAWVCLGRCLTVAILCVFVLFLLANDHAVQQTFFQPKMISRSWLEVTKAFGRNIFIAVVAELIVLVWGLVLALARLAPGKAGRSVAALATAYIDAFRAVPAIIVIYLVGFGLPLAHFPVLSSLSPTGAAILALALTYGAYVAEVYRAGIESVHWSQPAAARSLGLSHGRSMRYVVVPQAVRRVIPPLLNDFIGLQKDTALVTVIGTVDAFTQAKIYSSNYFNLSSVTVVAGLFILVTIPQTRFVDRLLARDQRRRSR</sequence>
<dbReference type="Pfam" id="PF00528">
    <property type="entry name" value="BPD_transp_1"/>
    <property type="match status" value="1"/>
</dbReference>
<evidence type="ECO:0000256" key="3">
    <source>
        <dbReference type="ARBA" id="ARBA00022448"/>
    </source>
</evidence>
<evidence type="ECO:0000256" key="4">
    <source>
        <dbReference type="ARBA" id="ARBA00022475"/>
    </source>
</evidence>
<evidence type="ECO:0000256" key="1">
    <source>
        <dbReference type="ARBA" id="ARBA00004651"/>
    </source>
</evidence>
<dbReference type="InterPro" id="IPR043429">
    <property type="entry name" value="ArtM/GltK/GlnP/TcyL/YhdX-like"/>
</dbReference>
<dbReference type="NCBIfam" id="TIGR01726">
    <property type="entry name" value="HEQRo_perm_3TM"/>
    <property type="match status" value="1"/>
</dbReference>
<feature type="transmembrane region" description="Helical" evidence="9">
    <location>
        <begin position="329"/>
        <end position="347"/>
    </location>
</feature>
<keyword evidence="4" id="KW-1003">Cell membrane</keyword>
<feature type="transmembrane region" description="Helical" evidence="9">
    <location>
        <begin position="111"/>
        <end position="133"/>
    </location>
</feature>
<accession>A0ABW2ADE2</accession>
<comment type="subcellular location">
    <subcellularLocation>
        <location evidence="1 9">Cell membrane</location>
        <topology evidence="1 9">Multi-pass membrane protein</topology>
    </subcellularLocation>
</comment>
<keyword evidence="7 9" id="KW-1133">Transmembrane helix</keyword>
<evidence type="ECO:0000256" key="7">
    <source>
        <dbReference type="ARBA" id="ARBA00022989"/>
    </source>
</evidence>
<gene>
    <name evidence="11" type="ORF">ACFQDH_05990</name>
</gene>
<evidence type="ECO:0000259" key="10">
    <source>
        <dbReference type="PROSITE" id="PS50928"/>
    </source>
</evidence>
<evidence type="ECO:0000313" key="11">
    <source>
        <dbReference type="EMBL" id="MFC6704826.1"/>
    </source>
</evidence>
<dbReference type="EMBL" id="JBHSWH010000001">
    <property type="protein sequence ID" value="MFC6704826.1"/>
    <property type="molecule type" value="Genomic_DNA"/>
</dbReference>
<organism evidence="11 12">
    <name type="scientific">Flexivirga alba</name>
    <dbReference type="NCBI Taxonomy" id="702742"/>
    <lineage>
        <taxon>Bacteria</taxon>
        <taxon>Bacillati</taxon>
        <taxon>Actinomycetota</taxon>
        <taxon>Actinomycetes</taxon>
        <taxon>Micrococcales</taxon>
        <taxon>Dermacoccaceae</taxon>
        <taxon>Flexivirga</taxon>
    </lineage>
</organism>
<evidence type="ECO:0000313" key="12">
    <source>
        <dbReference type="Proteomes" id="UP001596298"/>
    </source>
</evidence>
<feature type="transmembrane region" description="Helical" evidence="9">
    <location>
        <begin position="204"/>
        <end position="226"/>
    </location>
</feature>
<dbReference type="CDD" id="cd06261">
    <property type="entry name" value="TM_PBP2"/>
    <property type="match status" value="1"/>
</dbReference>
<keyword evidence="6" id="KW-0029">Amino-acid transport</keyword>
<feature type="transmembrane region" description="Helical" evidence="9">
    <location>
        <begin position="163"/>
        <end position="183"/>
    </location>
</feature>
<keyword evidence="3 9" id="KW-0813">Transport</keyword>
<feature type="transmembrane region" description="Helical" evidence="9">
    <location>
        <begin position="21"/>
        <end position="44"/>
    </location>
</feature>
<keyword evidence="8 9" id="KW-0472">Membrane</keyword>
<dbReference type="RefSeq" id="WP_382399409.1">
    <property type="nucleotide sequence ID" value="NZ_JBHSWH010000001.1"/>
</dbReference>
<keyword evidence="5 9" id="KW-0812">Transmembrane</keyword>
<dbReference type="Proteomes" id="UP001596298">
    <property type="component" value="Unassembled WGS sequence"/>
</dbReference>
<dbReference type="PANTHER" id="PTHR30614">
    <property type="entry name" value="MEMBRANE COMPONENT OF AMINO ACID ABC TRANSPORTER"/>
    <property type="match status" value="1"/>
</dbReference>
<name>A0ABW2ADE2_9MICO</name>
<dbReference type="Gene3D" id="1.10.3720.10">
    <property type="entry name" value="MetI-like"/>
    <property type="match status" value="1"/>
</dbReference>